<proteinExistence type="predicted"/>
<protein>
    <submittedName>
        <fullName evidence="1">Uncharacterized protein</fullName>
    </submittedName>
</protein>
<dbReference type="AlphaFoldDB" id="A0A0P7AW92"/>
<reference evidence="1 2" key="1">
    <citation type="submission" date="2015-09" db="EMBL/GenBank/DDBJ databases">
        <title>Genome sequence of the marine flavobacterium Croceitalea dokdonensis DOKDO 023 that contains proton- and sodium-pumping rhodopsins.</title>
        <authorList>
            <person name="Kwon S.-K."/>
            <person name="Lee H.K."/>
            <person name="Kwak M.-J."/>
            <person name="Kim J.F."/>
        </authorList>
    </citation>
    <scope>NUCLEOTIDE SEQUENCE [LARGE SCALE GENOMIC DNA]</scope>
    <source>
        <strain evidence="1 2">DOKDO 023</strain>
    </source>
</reference>
<organism evidence="1 2">
    <name type="scientific">Croceitalea dokdonensis DOKDO 023</name>
    <dbReference type="NCBI Taxonomy" id="1300341"/>
    <lineage>
        <taxon>Bacteria</taxon>
        <taxon>Pseudomonadati</taxon>
        <taxon>Bacteroidota</taxon>
        <taxon>Flavobacteriia</taxon>
        <taxon>Flavobacteriales</taxon>
        <taxon>Flavobacteriaceae</taxon>
        <taxon>Croceitalea</taxon>
    </lineage>
</organism>
<dbReference type="EMBL" id="LDJX01000003">
    <property type="protein sequence ID" value="KPM32303.1"/>
    <property type="molecule type" value="Genomic_DNA"/>
</dbReference>
<keyword evidence="2" id="KW-1185">Reference proteome</keyword>
<sequence>MSIKNRQFECFWAFQIISRIGFGKSVLDTKSQRDFTRTDIKTIF</sequence>
<evidence type="ECO:0000313" key="2">
    <source>
        <dbReference type="Proteomes" id="UP000050280"/>
    </source>
</evidence>
<gene>
    <name evidence="1" type="ORF">I595_1953</name>
</gene>
<dbReference type="Proteomes" id="UP000050280">
    <property type="component" value="Unassembled WGS sequence"/>
</dbReference>
<name>A0A0P7AW92_9FLAO</name>
<comment type="caution">
    <text evidence="1">The sequence shown here is derived from an EMBL/GenBank/DDBJ whole genome shotgun (WGS) entry which is preliminary data.</text>
</comment>
<accession>A0A0P7AW92</accession>
<evidence type="ECO:0000313" key="1">
    <source>
        <dbReference type="EMBL" id="KPM32303.1"/>
    </source>
</evidence>